<evidence type="ECO:0000256" key="6">
    <source>
        <dbReference type="SAM" id="MobiDB-lite"/>
    </source>
</evidence>
<reference evidence="7 8" key="1">
    <citation type="journal article" date="2020" name="Nat. Food">
        <title>A phased Vanilla planifolia genome enables genetic improvement of flavour and production.</title>
        <authorList>
            <person name="Hasing T."/>
            <person name="Tang H."/>
            <person name="Brym M."/>
            <person name="Khazi F."/>
            <person name="Huang T."/>
            <person name="Chambers A.H."/>
        </authorList>
    </citation>
    <scope>NUCLEOTIDE SEQUENCE [LARGE SCALE GENOMIC DNA]</scope>
    <source>
        <tissue evidence="7">Leaf</tissue>
    </source>
</reference>
<keyword evidence="4" id="KW-0677">Repeat</keyword>
<comment type="subcellular location">
    <subcellularLocation>
        <location evidence="1">Cytoplasm</location>
    </subcellularLocation>
</comment>
<dbReference type="SMART" id="SM00320">
    <property type="entry name" value="WD40"/>
    <property type="match status" value="8"/>
</dbReference>
<dbReference type="PROSITE" id="PS50294">
    <property type="entry name" value="WD_REPEATS_REGION"/>
    <property type="match status" value="5"/>
</dbReference>
<accession>A0A835RL80</accession>
<dbReference type="PANTHER" id="PTHR19857:SF8">
    <property type="entry name" value="ANGIO-ASSOCIATED MIGRATORY CELL PROTEIN"/>
    <property type="match status" value="1"/>
</dbReference>
<dbReference type="Proteomes" id="UP000639772">
    <property type="component" value="Chromosome 3"/>
</dbReference>
<dbReference type="FunFam" id="2.130.10.10:FF:000074">
    <property type="entry name" value="Angio-associated migratory cell protein-like protein"/>
    <property type="match status" value="1"/>
</dbReference>
<dbReference type="Pfam" id="PF00400">
    <property type="entry name" value="WD40"/>
    <property type="match status" value="8"/>
</dbReference>
<dbReference type="PANTHER" id="PTHR19857">
    <property type="entry name" value="MITOCHONDRIAL DIVISION PROTEIN 1-RELATED"/>
    <property type="match status" value="1"/>
</dbReference>
<dbReference type="CDD" id="cd00200">
    <property type="entry name" value="WD40"/>
    <property type="match status" value="1"/>
</dbReference>
<feature type="repeat" description="WD" evidence="5">
    <location>
        <begin position="234"/>
        <end position="275"/>
    </location>
</feature>
<evidence type="ECO:0000256" key="5">
    <source>
        <dbReference type="PROSITE-ProRule" id="PRU00221"/>
    </source>
</evidence>
<dbReference type="PROSITE" id="PS00678">
    <property type="entry name" value="WD_REPEATS_1"/>
    <property type="match status" value="2"/>
</dbReference>
<feature type="repeat" description="WD" evidence="5">
    <location>
        <begin position="105"/>
        <end position="137"/>
    </location>
</feature>
<proteinExistence type="predicted"/>
<dbReference type="InterPro" id="IPR020472">
    <property type="entry name" value="WD40_PAC1"/>
</dbReference>
<feature type="repeat" description="WD" evidence="5">
    <location>
        <begin position="317"/>
        <end position="358"/>
    </location>
</feature>
<organism evidence="7 8">
    <name type="scientific">Vanilla planifolia</name>
    <name type="common">Vanilla</name>
    <dbReference type="NCBI Taxonomy" id="51239"/>
    <lineage>
        <taxon>Eukaryota</taxon>
        <taxon>Viridiplantae</taxon>
        <taxon>Streptophyta</taxon>
        <taxon>Embryophyta</taxon>
        <taxon>Tracheophyta</taxon>
        <taxon>Spermatophyta</taxon>
        <taxon>Magnoliopsida</taxon>
        <taxon>Liliopsida</taxon>
        <taxon>Asparagales</taxon>
        <taxon>Orchidaceae</taxon>
        <taxon>Vanilloideae</taxon>
        <taxon>Vanilleae</taxon>
        <taxon>Vanilla</taxon>
    </lineage>
</organism>
<comment type="caution">
    <text evidence="7">The sequence shown here is derived from an EMBL/GenBank/DDBJ whole genome shotgun (WGS) entry which is preliminary data.</text>
</comment>
<evidence type="ECO:0008006" key="9">
    <source>
        <dbReference type="Google" id="ProtNLM"/>
    </source>
</evidence>
<gene>
    <name evidence="7" type="ORF">HPP92_007977</name>
</gene>
<evidence type="ECO:0000256" key="2">
    <source>
        <dbReference type="ARBA" id="ARBA00022490"/>
    </source>
</evidence>
<dbReference type="GO" id="GO:0005737">
    <property type="term" value="C:cytoplasm"/>
    <property type="evidence" value="ECO:0007669"/>
    <property type="project" value="UniProtKB-SubCell"/>
</dbReference>
<keyword evidence="2" id="KW-0963">Cytoplasm</keyword>
<dbReference type="SUPFAM" id="SSF50998">
    <property type="entry name" value="Quinoprotein alcohol dehydrogenase-like"/>
    <property type="match status" value="1"/>
</dbReference>
<feature type="repeat" description="WD" evidence="5">
    <location>
        <begin position="147"/>
        <end position="188"/>
    </location>
</feature>
<feature type="repeat" description="WD" evidence="5">
    <location>
        <begin position="62"/>
        <end position="94"/>
    </location>
</feature>
<dbReference type="PROSITE" id="PS50082">
    <property type="entry name" value="WD_REPEATS_2"/>
    <property type="match status" value="8"/>
</dbReference>
<keyword evidence="3 5" id="KW-0853">WD repeat</keyword>
<feature type="region of interest" description="Disordered" evidence="6">
    <location>
        <begin position="1"/>
        <end position="21"/>
    </location>
</feature>
<feature type="compositionally biased region" description="Acidic residues" evidence="6">
    <location>
        <begin position="10"/>
        <end position="21"/>
    </location>
</feature>
<evidence type="ECO:0000256" key="4">
    <source>
        <dbReference type="ARBA" id="ARBA00022737"/>
    </source>
</evidence>
<evidence type="ECO:0000313" key="7">
    <source>
        <dbReference type="EMBL" id="KAG0491114.1"/>
    </source>
</evidence>
<evidence type="ECO:0000313" key="8">
    <source>
        <dbReference type="Proteomes" id="UP000639772"/>
    </source>
</evidence>
<dbReference type="AlphaFoldDB" id="A0A835RL80"/>
<dbReference type="InterPro" id="IPR019775">
    <property type="entry name" value="WD40_repeat_CS"/>
</dbReference>
<sequence length="396" mass="42484">MNGVGHSDNGEDGQSSDEGDVFLDEDDVIQEILVDEEELPERIDEVDLDVEYEEADDSFYVFEGHKDEVYAVACSPIDTSLVASGGKDDKGFLWVVGSAGALLELQGHGDTVSSVAFSYDGKFLASGSYDGVVQVWDTSLLSLKCRFESSGQGIEWLKWHPKGHLILAGSEDCSVWLWNVDKSILLNTFYGHASSVTCGDFTPDGKIICTGSDDASLRIWNPRTGESIHTVRGHPYHTDGLTCLSITSDSAIAITGSKDGSVHMVNLATGRVISSLASHADSVESVGISPSSSWAATGSLDTKLIIWDLQRSSLRCICEHEDGVTCLLWLGTTRFVASGSVDGKVRLWDSLSGACVRIFGGHVDVIQALAVSADLRLLVSVSTDCTSRVFDISSLS</sequence>
<feature type="repeat" description="WD" evidence="5">
    <location>
        <begin position="359"/>
        <end position="396"/>
    </location>
</feature>
<feature type="repeat" description="WD" evidence="5">
    <location>
        <begin position="189"/>
        <end position="230"/>
    </location>
</feature>
<dbReference type="Gene3D" id="2.130.10.10">
    <property type="entry name" value="YVTN repeat-like/Quinoprotein amine dehydrogenase"/>
    <property type="match status" value="1"/>
</dbReference>
<evidence type="ECO:0000256" key="3">
    <source>
        <dbReference type="ARBA" id="ARBA00022574"/>
    </source>
</evidence>
<dbReference type="InterPro" id="IPR001680">
    <property type="entry name" value="WD40_rpt"/>
</dbReference>
<dbReference type="InterPro" id="IPR015943">
    <property type="entry name" value="WD40/YVTN_repeat-like_dom_sf"/>
</dbReference>
<dbReference type="OrthoDB" id="10261640at2759"/>
<dbReference type="InterPro" id="IPR011047">
    <property type="entry name" value="Quinoprotein_ADH-like_sf"/>
</dbReference>
<dbReference type="InterPro" id="IPR051179">
    <property type="entry name" value="WD_repeat_multifunction"/>
</dbReference>
<evidence type="ECO:0000256" key="1">
    <source>
        <dbReference type="ARBA" id="ARBA00004496"/>
    </source>
</evidence>
<name>A0A835RL80_VANPL</name>
<dbReference type="EMBL" id="JADCNM010000003">
    <property type="protein sequence ID" value="KAG0491114.1"/>
    <property type="molecule type" value="Genomic_DNA"/>
</dbReference>
<protein>
    <recommendedName>
        <fullName evidence="9">Angio-associated migratory cell protein</fullName>
    </recommendedName>
</protein>
<feature type="repeat" description="WD" evidence="5">
    <location>
        <begin position="276"/>
        <end position="310"/>
    </location>
</feature>
<dbReference type="PRINTS" id="PR00320">
    <property type="entry name" value="GPROTEINBRPT"/>
</dbReference>